<dbReference type="CDD" id="cd00093">
    <property type="entry name" value="HTH_XRE"/>
    <property type="match status" value="1"/>
</dbReference>
<name>A0A101V0E3_9ACTN</name>
<sequence length="284" mass="32314">MPQPSPLPTARRRRLGVELRRLRERADLSATQAAALIGATQSRVSNIEAGRYGVSADRVRTIARHYDCTDEKLIDALAAMTGERRRGWWEEYREILSPRVLDLTEVEHHATALRVAHIINIPGLLQTTDHARALFCHSVPPLKPHEIEHRVSHRIKRQETLHREQPPPYTAIIHEAALRMRFGDRTTTRAQLHHINEISELTHVTVSVIPFDNGPFPTSGQGIDYFHGPVHQLDTVQLDTDHGAELIESPAQLERYRLVLERMQHAALPPAKSRDFVTQLTHDL</sequence>
<dbReference type="InterPro" id="IPR001387">
    <property type="entry name" value="Cro/C1-type_HTH"/>
</dbReference>
<dbReference type="Gene3D" id="1.10.260.40">
    <property type="entry name" value="lambda repressor-like DNA-binding domains"/>
    <property type="match status" value="1"/>
</dbReference>
<keyword evidence="3" id="KW-1185">Reference proteome</keyword>
<evidence type="ECO:0000313" key="2">
    <source>
        <dbReference type="EMBL" id="KUO20172.1"/>
    </source>
</evidence>
<dbReference type="InterPro" id="IPR010982">
    <property type="entry name" value="Lambda_DNA-bd_dom_sf"/>
</dbReference>
<keyword evidence="2" id="KW-0238">DNA-binding</keyword>
<dbReference type="GO" id="GO:0003677">
    <property type="term" value="F:DNA binding"/>
    <property type="evidence" value="ECO:0007669"/>
    <property type="project" value="UniProtKB-KW"/>
</dbReference>
<dbReference type="OrthoDB" id="3462393at2"/>
<proteinExistence type="predicted"/>
<dbReference type="InterPro" id="IPR043917">
    <property type="entry name" value="DUF5753"/>
</dbReference>
<dbReference type="Pfam" id="PF19054">
    <property type="entry name" value="DUF5753"/>
    <property type="match status" value="1"/>
</dbReference>
<dbReference type="Pfam" id="PF13560">
    <property type="entry name" value="HTH_31"/>
    <property type="match status" value="1"/>
</dbReference>
<dbReference type="RefSeq" id="WP_067021313.1">
    <property type="nucleotide sequence ID" value="NZ_KQ949082.1"/>
</dbReference>
<organism evidence="2 3">
    <name type="scientific">Streptomyces dysideae</name>
    <dbReference type="NCBI Taxonomy" id="909626"/>
    <lineage>
        <taxon>Bacteria</taxon>
        <taxon>Bacillati</taxon>
        <taxon>Actinomycetota</taxon>
        <taxon>Actinomycetes</taxon>
        <taxon>Kitasatosporales</taxon>
        <taxon>Streptomycetaceae</taxon>
        <taxon>Streptomyces</taxon>
    </lineage>
</organism>
<dbReference type="EMBL" id="LMXB01000041">
    <property type="protein sequence ID" value="KUO20172.1"/>
    <property type="molecule type" value="Genomic_DNA"/>
</dbReference>
<dbReference type="STRING" id="909626.AQJ91_15410"/>
<comment type="caution">
    <text evidence="2">The sequence shown here is derived from an EMBL/GenBank/DDBJ whole genome shotgun (WGS) entry which is preliminary data.</text>
</comment>
<dbReference type="Proteomes" id="UP000053260">
    <property type="component" value="Unassembled WGS sequence"/>
</dbReference>
<protein>
    <submittedName>
        <fullName evidence="2">DNA-binding protein</fullName>
    </submittedName>
</protein>
<dbReference type="SMART" id="SM00530">
    <property type="entry name" value="HTH_XRE"/>
    <property type="match status" value="1"/>
</dbReference>
<evidence type="ECO:0000313" key="3">
    <source>
        <dbReference type="Proteomes" id="UP000053260"/>
    </source>
</evidence>
<dbReference type="AlphaFoldDB" id="A0A101V0E3"/>
<reference evidence="2 3" key="1">
    <citation type="submission" date="2015-10" db="EMBL/GenBank/DDBJ databases">
        <title>Draft genome sequence of Streptomyces sp. RV15, isolated from a marine sponge.</title>
        <authorList>
            <person name="Ruckert C."/>
            <person name="Abdelmohsen U.R."/>
            <person name="Winkler A."/>
            <person name="Hentschel U."/>
            <person name="Kalinowski J."/>
            <person name="Kampfer P."/>
            <person name="Glaeser S."/>
        </authorList>
    </citation>
    <scope>NUCLEOTIDE SEQUENCE [LARGE SCALE GENOMIC DNA]</scope>
    <source>
        <strain evidence="2 3">RV15</strain>
    </source>
</reference>
<accession>A0A101V0E3</accession>
<gene>
    <name evidence="2" type="ORF">AQJ91_15410</name>
</gene>
<feature type="domain" description="HTH cro/C1-type" evidence="1">
    <location>
        <begin position="19"/>
        <end position="73"/>
    </location>
</feature>
<dbReference type="SUPFAM" id="SSF47413">
    <property type="entry name" value="lambda repressor-like DNA-binding domains"/>
    <property type="match status" value="1"/>
</dbReference>
<dbReference type="PROSITE" id="PS50943">
    <property type="entry name" value="HTH_CROC1"/>
    <property type="match status" value="1"/>
</dbReference>
<evidence type="ECO:0000259" key="1">
    <source>
        <dbReference type="PROSITE" id="PS50943"/>
    </source>
</evidence>